<dbReference type="EMBL" id="QBKT01000004">
    <property type="protein sequence ID" value="PTX61462.1"/>
    <property type="molecule type" value="Genomic_DNA"/>
</dbReference>
<feature type="compositionally biased region" description="Basic and acidic residues" evidence="1">
    <location>
        <begin position="13"/>
        <end position="55"/>
    </location>
</feature>
<organism evidence="2 3">
    <name type="scientific">Kordia periserrulae</name>
    <dbReference type="NCBI Taxonomy" id="701523"/>
    <lineage>
        <taxon>Bacteria</taxon>
        <taxon>Pseudomonadati</taxon>
        <taxon>Bacteroidota</taxon>
        <taxon>Flavobacteriia</taxon>
        <taxon>Flavobacteriales</taxon>
        <taxon>Flavobacteriaceae</taxon>
        <taxon>Kordia</taxon>
    </lineage>
</organism>
<dbReference type="Proteomes" id="UP000244090">
    <property type="component" value="Unassembled WGS sequence"/>
</dbReference>
<evidence type="ECO:0000313" key="2">
    <source>
        <dbReference type="EMBL" id="PTX61462.1"/>
    </source>
</evidence>
<comment type="caution">
    <text evidence="2">The sequence shown here is derived from an EMBL/GenBank/DDBJ whole genome shotgun (WGS) entry which is preliminary data.</text>
</comment>
<evidence type="ECO:0000256" key="1">
    <source>
        <dbReference type="SAM" id="MobiDB-lite"/>
    </source>
</evidence>
<feature type="region of interest" description="Disordered" evidence="1">
    <location>
        <begin position="1"/>
        <end position="96"/>
    </location>
</feature>
<reference evidence="2 3" key="1">
    <citation type="submission" date="2018-04" db="EMBL/GenBank/DDBJ databases">
        <title>Genomic Encyclopedia of Archaeal and Bacterial Type Strains, Phase II (KMG-II): from individual species to whole genera.</title>
        <authorList>
            <person name="Goeker M."/>
        </authorList>
    </citation>
    <scope>NUCLEOTIDE SEQUENCE [LARGE SCALE GENOMIC DNA]</scope>
    <source>
        <strain evidence="2 3">DSM 25731</strain>
    </source>
</reference>
<accession>A0A2T6BZG6</accession>
<feature type="compositionally biased region" description="Polar residues" evidence="1">
    <location>
        <begin position="1"/>
        <end position="12"/>
    </location>
</feature>
<proteinExistence type="predicted"/>
<dbReference type="RefSeq" id="WP_108114967.1">
    <property type="nucleotide sequence ID" value="NZ_QBKT01000004.1"/>
</dbReference>
<sequence length="96" mass="10931">MKNKDNNYNSNITKDDAQALRERTENTRTDGGDDRMLRNREKAVDFTGKDLDVPGRDLPNGKQTTSIKDEENQLYSQGSDENADLERNTNHIETVS</sequence>
<keyword evidence="3" id="KW-1185">Reference proteome</keyword>
<dbReference type="OrthoDB" id="1453481at2"/>
<name>A0A2T6BZG6_9FLAO</name>
<gene>
    <name evidence="2" type="ORF">C8N46_104105</name>
</gene>
<dbReference type="AlphaFoldDB" id="A0A2T6BZG6"/>
<evidence type="ECO:0000313" key="3">
    <source>
        <dbReference type="Proteomes" id="UP000244090"/>
    </source>
</evidence>
<protein>
    <submittedName>
        <fullName evidence="2">Uncharacterized protein</fullName>
    </submittedName>
</protein>